<protein>
    <submittedName>
        <fullName evidence="2">Uncharacterized protein</fullName>
    </submittedName>
</protein>
<comment type="caution">
    <text evidence="2">The sequence shown here is derived from an EMBL/GenBank/DDBJ whole genome shotgun (WGS) entry which is preliminary data.</text>
</comment>
<name>A0A396I3Z2_MEDTR</name>
<dbReference type="Proteomes" id="UP000265566">
    <property type="component" value="Chromosome 4"/>
</dbReference>
<evidence type="ECO:0000256" key="1">
    <source>
        <dbReference type="SAM" id="MobiDB-lite"/>
    </source>
</evidence>
<proteinExistence type="predicted"/>
<accession>A0A396I3Z2</accession>
<dbReference type="AlphaFoldDB" id="A0A396I3Z2"/>
<organism evidence="2">
    <name type="scientific">Medicago truncatula</name>
    <name type="common">Barrel medic</name>
    <name type="synonym">Medicago tribuloides</name>
    <dbReference type="NCBI Taxonomy" id="3880"/>
    <lineage>
        <taxon>Eukaryota</taxon>
        <taxon>Viridiplantae</taxon>
        <taxon>Streptophyta</taxon>
        <taxon>Embryophyta</taxon>
        <taxon>Tracheophyta</taxon>
        <taxon>Spermatophyta</taxon>
        <taxon>Magnoliopsida</taxon>
        <taxon>eudicotyledons</taxon>
        <taxon>Gunneridae</taxon>
        <taxon>Pentapetalae</taxon>
        <taxon>rosids</taxon>
        <taxon>fabids</taxon>
        <taxon>Fabales</taxon>
        <taxon>Fabaceae</taxon>
        <taxon>Papilionoideae</taxon>
        <taxon>50 kb inversion clade</taxon>
        <taxon>NPAAA clade</taxon>
        <taxon>Hologalegina</taxon>
        <taxon>IRL clade</taxon>
        <taxon>Trifolieae</taxon>
        <taxon>Medicago</taxon>
    </lineage>
</organism>
<sequence length="42" mass="4831">MGSLEAWNTEEWRRDPSGQKDGSLSCPHFPYYQKKNRSSEAG</sequence>
<feature type="region of interest" description="Disordered" evidence="1">
    <location>
        <begin position="1"/>
        <end position="42"/>
    </location>
</feature>
<evidence type="ECO:0000313" key="2">
    <source>
        <dbReference type="EMBL" id="RHN60346.1"/>
    </source>
</evidence>
<gene>
    <name evidence="2" type="ORF">MtrunA17_Chr4g0024821</name>
</gene>
<dbReference type="EMBL" id="PSQE01000004">
    <property type="protein sequence ID" value="RHN60346.1"/>
    <property type="molecule type" value="Genomic_DNA"/>
</dbReference>
<reference evidence="2" key="1">
    <citation type="journal article" date="2018" name="Nat. Plants">
        <title>Whole-genome landscape of Medicago truncatula symbiotic genes.</title>
        <authorList>
            <person name="Pecrix Y."/>
            <person name="Gamas P."/>
            <person name="Carrere S."/>
        </authorList>
    </citation>
    <scope>NUCLEOTIDE SEQUENCE</scope>
    <source>
        <tissue evidence="2">Leaves</tissue>
    </source>
</reference>
<dbReference type="Gramene" id="rna22650">
    <property type="protein sequence ID" value="RHN60346.1"/>
    <property type="gene ID" value="gene22650"/>
</dbReference>